<dbReference type="InterPro" id="IPR051536">
    <property type="entry name" value="UDG_Type-4/5"/>
</dbReference>
<dbReference type="SMART" id="SM00986">
    <property type="entry name" value="UDG"/>
    <property type="match status" value="1"/>
</dbReference>
<gene>
    <name evidence="9" type="primary">udg2</name>
    <name evidence="9" type="ORF">HHUB_3480</name>
</gene>
<evidence type="ECO:0000256" key="5">
    <source>
        <dbReference type="ARBA" id="ARBA00023004"/>
    </source>
</evidence>
<evidence type="ECO:0000256" key="3">
    <source>
        <dbReference type="ARBA" id="ARBA00022763"/>
    </source>
</evidence>
<name>A0A0U5H759_9EURY</name>
<reference evidence="10" key="1">
    <citation type="journal article" date="2016" name="Environ. Microbiol.">
        <title>The complete genome of a viable archaeum isolated from 123-million-year-old rock salt.</title>
        <authorList>
            <person name="Jaakkola S.T."/>
            <person name="Pfeiffer F."/>
            <person name="Ravantti J.J."/>
            <person name="Guo Q."/>
            <person name="Liu Y."/>
            <person name="Chen X."/>
            <person name="Ma H."/>
            <person name="Yang C."/>
            <person name="Oksanen H.M."/>
            <person name="Bamford D.H."/>
        </authorList>
    </citation>
    <scope>NUCLEOTIDE SEQUENCE</scope>
    <source>
        <strain evidence="10">JI20-1</strain>
    </source>
</reference>
<dbReference type="EC" id="3.2.2.27" evidence="9"/>
<dbReference type="GO" id="GO:0006281">
    <property type="term" value="P:DNA repair"/>
    <property type="evidence" value="ECO:0007669"/>
    <property type="project" value="UniProtKB-KW"/>
</dbReference>
<keyword evidence="9" id="KW-0326">Glycosidase</keyword>
<sequence>MPEFPDADTRHVLEPDCERCPALVESRNCISWGQGPLDADLVVVGEAPGAGNPDAERWRGGNYTGMAYTTRHSGRRVRDLAADLGHADAYFTNAVKCHPPENRDPTPDEREACAVHLETELAELEPAAVLATGKHATASLLSLADRRLDGFVSTVGDCVREGCPLDWPGFDAALVPALHPSYEDVWLSRLDLSRDEYVAGLRGALAAARRQD</sequence>
<evidence type="ECO:0000256" key="2">
    <source>
        <dbReference type="ARBA" id="ARBA00022723"/>
    </source>
</evidence>
<protein>
    <submittedName>
        <fullName evidence="9">Uracil-DNA glycosylase</fullName>
        <ecNumber evidence="9">3.2.2.27</ecNumber>
    </submittedName>
</protein>
<evidence type="ECO:0000256" key="6">
    <source>
        <dbReference type="ARBA" id="ARBA00023014"/>
    </source>
</evidence>
<dbReference type="SUPFAM" id="SSF52141">
    <property type="entry name" value="Uracil-DNA glycosylase-like"/>
    <property type="match status" value="1"/>
</dbReference>
<accession>A0A0U5H759</accession>
<dbReference type="AlphaFoldDB" id="A0A0U5H759"/>
<dbReference type="GeneID" id="26660092"/>
<dbReference type="Gene3D" id="3.40.470.10">
    <property type="entry name" value="Uracil-DNA glycosylase-like domain"/>
    <property type="match status" value="1"/>
</dbReference>
<dbReference type="OrthoDB" id="210606at2157"/>
<dbReference type="PANTHER" id="PTHR33693:SF1">
    <property type="entry name" value="TYPE-4 URACIL-DNA GLYCOSYLASE"/>
    <property type="match status" value="1"/>
</dbReference>
<keyword evidence="1" id="KW-0004">4Fe-4S</keyword>
<evidence type="ECO:0000313" key="9">
    <source>
        <dbReference type="EMBL" id="CQH61546.1"/>
    </source>
</evidence>
<proteinExistence type="predicted"/>
<dbReference type="GO" id="GO:0046872">
    <property type="term" value="F:metal ion binding"/>
    <property type="evidence" value="ECO:0007669"/>
    <property type="project" value="UniProtKB-KW"/>
</dbReference>
<keyword evidence="10" id="KW-1185">Reference proteome</keyword>
<dbReference type="GO" id="GO:0004844">
    <property type="term" value="F:uracil DNA N-glycosylase activity"/>
    <property type="evidence" value="ECO:0007669"/>
    <property type="project" value="UniProtKB-EC"/>
</dbReference>
<keyword evidence="5" id="KW-0408">Iron</keyword>
<keyword evidence="4 9" id="KW-0378">Hydrolase</keyword>
<evidence type="ECO:0000256" key="1">
    <source>
        <dbReference type="ARBA" id="ARBA00022485"/>
    </source>
</evidence>
<evidence type="ECO:0000259" key="8">
    <source>
        <dbReference type="SMART" id="SM00986"/>
    </source>
</evidence>
<keyword evidence="3" id="KW-0227">DNA damage</keyword>
<evidence type="ECO:0000256" key="7">
    <source>
        <dbReference type="ARBA" id="ARBA00023204"/>
    </source>
</evidence>
<feature type="domain" description="Uracil-DNA glycosylase-like" evidence="8">
    <location>
        <begin position="32"/>
        <end position="202"/>
    </location>
</feature>
<dbReference type="InterPro" id="IPR005122">
    <property type="entry name" value="Uracil-DNA_glycosylase-like"/>
</dbReference>
<keyword evidence="6" id="KW-0411">Iron-sulfur</keyword>
<dbReference type="RefSeq" id="WP_059057820.1">
    <property type="nucleotide sequence ID" value="NZ_CEML01000001.1"/>
</dbReference>
<dbReference type="PANTHER" id="PTHR33693">
    <property type="entry name" value="TYPE-5 URACIL-DNA GLYCOSYLASE"/>
    <property type="match status" value="1"/>
</dbReference>
<dbReference type="InterPro" id="IPR036895">
    <property type="entry name" value="Uracil-DNA_glycosylase-like_sf"/>
</dbReference>
<dbReference type="STRING" id="1407499.HHUB_3480"/>
<keyword evidence="2" id="KW-0479">Metal-binding</keyword>
<organism evidence="9 10">
    <name type="scientific">Halobacterium hubeiense</name>
    <dbReference type="NCBI Taxonomy" id="1407499"/>
    <lineage>
        <taxon>Archaea</taxon>
        <taxon>Methanobacteriati</taxon>
        <taxon>Methanobacteriota</taxon>
        <taxon>Stenosarchaea group</taxon>
        <taxon>Halobacteria</taxon>
        <taxon>Halobacteriales</taxon>
        <taxon>Halobacteriaceae</taxon>
        <taxon>Halobacterium</taxon>
    </lineage>
</organism>
<evidence type="ECO:0000256" key="4">
    <source>
        <dbReference type="ARBA" id="ARBA00022801"/>
    </source>
</evidence>
<dbReference type="KEGG" id="hhb:Hhub_3480"/>
<evidence type="ECO:0000313" key="10">
    <source>
        <dbReference type="Proteomes" id="UP000066737"/>
    </source>
</evidence>
<dbReference type="Proteomes" id="UP000066737">
    <property type="component" value="Chromosome I"/>
</dbReference>
<keyword evidence="7" id="KW-0234">DNA repair</keyword>
<dbReference type="GO" id="GO:0051539">
    <property type="term" value="F:4 iron, 4 sulfur cluster binding"/>
    <property type="evidence" value="ECO:0007669"/>
    <property type="project" value="UniProtKB-KW"/>
</dbReference>
<dbReference type="SMART" id="SM00987">
    <property type="entry name" value="UreE_C"/>
    <property type="match status" value="1"/>
</dbReference>
<dbReference type="Pfam" id="PF03167">
    <property type="entry name" value="UDG"/>
    <property type="match status" value="1"/>
</dbReference>
<dbReference type="EMBL" id="LN831302">
    <property type="protein sequence ID" value="CQH61546.1"/>
    <property type="molecule type" value="Genomic_DNA"/>
</dbReference>